<feature type="chain" id="PRO_5043606933" evidence="1">
    <location>
        <begin position="18"/>
        <end position="100"/>
    </location>
</feature>
<protein>
    <submittedName>
        <fullName evidence="2">Uncharacterized protein</fullName>
    </submittedName>
</protein>
<gene>
    <name evidence="2" type="ORF">MNOR_LOCUS5149</name>
</gene>
<keyword evidence="1" id="KW-0732">Signal</keyword>
<sequence length="100" mass="11770">MLKNFIFLLCCYTLVLSSVIRTSWCTTNINELIRKFKLNMAEWENRQKSQRQAVAAIFEIFQNPIHDVLVVYLVLQLEFHPNCTTIVAYRPLKEVVSSEF</sequence>
<dbReference type="Proteomes" id="UP001497623">
    <property type="component" value="Unassembled WGS sequence"/>
</dbReference>
<reference evidence="2 3" key="1">
    <citation type="submission" date="2024-05" db="EMBL/GenBank/DDBJ databases">
        <authorList>
            <person name="Wallberg A."/>
        </authorList>
    </citation>
    <scope>NUCLEOTIDE SEQUENCE [LARGE SCALE GENOMIC DNA]</scope>
</reference>
<proteinExistence type="predicted"/>
<keyword evidence="3" id="KW-1185">Reference proteome</keyword>
<evidence type="ECO:0000313" key="3">
    <source>
        <dbReference type="Proteomes" id="UP001497623"/>
    </source>
</evidence>
<organism evidence="2 3">
    <name type="scientific">Meganyctiphanes norvegica</name>
    <name type="common">Northern krill</name>
    <name type="synonym">Thysanopoda norvegica</name>
    <dbReference type="NCBI Taxonomy" id="48144"/>
    <lineage>
        <taxon>Eukaryota</taxon>
        <taxon>Metazoa</taxon>
        <taxon>Ecdysozoa</taxon>
        <taxon>Arthropoda</taxon>
        <taxon>Crustacea</taxon>
        <taxon>Multicrustacea</taxon>
        <taxon>Malacostraca</taxon>
        <taxon>Eumalacostraca</taxon>
        <taxon>Eucarida</taxon>
        <taxon>Euphausiacea</taxon>
        <taxon>Euphausiidae</taxon>
        <taxon>Meganyctiphanes</taxon>
    </lineage>
</organism>
<evidence type="ECO:0000313" key="2">
    <source>
        <dbReference type="EMBL" id="CAL4065902.1"/>
    </source>
</evidence>
<comment type="caution">
    <text evidence="2">The sequence shown here is derived from an EMBL/GenBank/DDBJ whole genome shotgun (WGS) entry which is preliminary data.</text>
</comment>
<name>A0AAV2PZ67_MEGNR</name>
<accession>A0AAV2PZ67</accession>
<dbReference type="EMBL" id="CAXKWB010001952">
    <property type="protein sequence ID" value="CAL4065902.1"/>
    <property type="molecule type" value="Genomic_DNA"/>
</dbReference>
<evidence type="ECO:0000256" key="1">
    <source>
        <dbReference type="SAM" id="SignalP"/>
    </source>
</evidence>
<feature type="signal peptide" evidence="1">
    <location>
        <begin position="1"/>
        <end position="17"/>
    </location>
</feature>
<dbReference type="AlphaFoldDB" id="A0AAV2PZ67"/>